<dbReference type="EMBL" id="CP013691">
    <property type="protein sequence ID" value="ALU28481.1"/>
    <property type="molecule type" value="Genomic_DNA"/>
</dbReference>
<geneLocation type="plasmid" evidence="1 2">
    <name>p63039</name>
</geneLocation>
<accession>A0AAI8C9M1</accession>
<proteinExistence type="predicted"/>
<evidence type="ECO:0000313" key="2">
    <source>
        <dbReference type="Proteomes" id="UP000069030"/>
    </source>
</evidence>
<dbReference type="AlphaFoldDB" id="A0AAI8C9M1"/>
<dbReference type="KEGG" id="mod:AS202_20090"/>
<dbReference type="Proteomes" id="UP000069030">
    <property type="component" value="Plasmid p63039"/>
</dbReference>
<organism evidence="1 2">
    <name type="scientific">Myroides odoratimimus</name>
    <dbReference type="NCBI Taxonomy" id="76832"/>
    <lineage>
        <taxon>Bacteria</taxon>
        <taxon>Pseudomonadati</taxon>
        <taxon>Bacteroidota</taxon>
        <taxon>Flavobacteriia</taxon>
        <taxon>Flavobacteriales</taxon>
        <taxon>Flavobacteriaceae</taxon>
        <taxon>Myroides</taxon>
    </lineage>
</organism>
<dbReference type="RefSeq" id="WP_058700115.1">
    <property type="nucleotide sequence ID" value="NZ_CP013691.1"/>
</dbReference>
<keyword evidence="1" id="KW-0614">Plasmid</keyword>
<evidence type="ECO:0000313" key="1">
    <source>
        <dbReference type="EMBL" id="ALU28481.1"/>
    </source>
</evidence>
<name>A0AAI8C9M1_9FLAO</name>
<gene>
    <name evidence="1" type="ORF">AS202_20090</name>
</gene>
<sequence>MEIGVISYLNLDDDKAYMTCKSINSTNDKYHFRPSLVPFDICLEKLICIKMDPTIKFLEFLPDIHGKDLNFSKCKGTSKISLHHNRNLVEFLIENDIAEGYKISELEKIQSLFKRVSSFPLNYKVMIDIEKIISKYEIKYFEGGRDKPGDWSTAFISINTYRYGIVDKYLDRMFPDFNVILASGDDDMDHRFKYQILNKLRKELGEEEIVRVKKLCEDMTKNVREMALLVYNENKHGEFLEQYYRELKKEIINYYK</sequence>
<reference evidence="2" key="1">
    <citation type="journal article" date="2016" name="J. Zhejiang Univ. Sci. B">
        <title>Antibiotic resistance mechanisms of Myroides sp.</title>
        <authorList>
            <person name="Hu S."/>
            <person name="Yuan S."/>
            <person name="Qu H."/>
            <person name="Jiang T."/>
            <person name="Zhou Y."/>
            <person name="Wang M."/>
            <person name="Ming D."/>
        </authorList>
    </citation>
    <scope>NUCLEOTIDE SEQUENCE [LARGE SCALE GENOMIC DNA]</scope>
    <source>
        <strain evidence="2">PR63039</strain>
    </source>
</reference>
<protein>
    <submittedName>
        <fullName evidence="1">Uncharacterized protein</fullName>
    </submittedName>
</protein>